<evidence type="ECO:0000259" key="1">
    <source>
        <dbReference type="PROSITE" id="PS50943"/>
    </source>
</evidence>
<gene>
    <name evidence="2" type="ORF">CIB95_01735</name>
</gene>
<dbReference type="InterPro" id="IPR010982">
    <property type="entry name" value="Lambda_DNA-bd_dom_sf"/>
</dbReference>
<dbReference type="Gene3D" id="1.10.260.40">
    <property type="entry name" value="lambda repressor-like DNA-binding domains"/>
    <property type="match status" value="1"/>
</dbReference>
<organism evidence="2 3">
    <name type="scientific">Lottiidibacillus patelloidae</name>
    <dbReference type="NCBI Taxonomy" id="2670334"/>
    <lineage>
        <taxon>Bacteria</taxon>
        <taxon>Bacillati</taxon>
        <taxon>Bacillota</taxon>
        <taxon>Bacilli</taxon>
        <taxon>Bacillales</taxon>
        <taxon>Bacillaceae</taxon>
        <taxon>Lottiidibacillus</taxon>
    </lineage>
</organism>
<protein>
    <recommendedName>
        <fullName evidence="1">HTH cro/C1-type domain-containing protein</fullName>
    </recommendedName>
</protein>
<dbReference type="InterPro" id="IPR001387">
    <property type="entry name" value="Cro/C1-type_HTH"/>
</dbReference>
<reference evidence="3" key="1">
    <citation type="submission" date="2017-08" db="EMBL/GenBank/DDBJ databases">
        <authorList>
            <person name="Huang Z."/>
        </authorList>
    </citation>
    <scope>NUCLEOTIDE SEQUENCE [LARGE SCALE GENOMIC DNA]</scope>
    <source>
        <strain evidence="3">SA5d-4</strain>
    </source>
</reference>
<dbReference type="Pfam" id="PF01381">
    <property type="entry name" value="HTH_3"/>
    <property type="match status" value="1"/>
</dbReference>
<dbReference type="CDD" id="cd00093">
    <property type="entry name" value="HTH_XRE"/>
    <property type="match status" value="1"/>
</dbReference>
<keyword evidence="3" id="KW-1185">Reference proteome</keyword>
<evidence type="ECO:0000313" key="3">
    <source>
        <dbReference type="Proteomes" id="UP000217083"/>
    </source>
</evidence>
<comment type="caution">
    <text evidence="2">The sequence shown here is derived from an EMBL/GenBank/DDBJ whole genome shotgun (WGS) entry which is preliminary data.</text>
</comment>
<reference evidence="2 3" key="2">
    <citation type="submission" date="2017-09" db="EMBL/GenBank/DDBJ databases">
        <title>Bacillus patelloidae sp. nov., isolated from the intestinal tract of a marine limpet.</title>
        <authorList>
            <person name="Liu R."/>
            <person name="Dong C."/>
            <person name="Shao Z."/>
        </authorList>
    </citation>
    <scope>NUCLEOTIDE SEQUENCE [LARGE SCALE GENOMIC DNA]</scope>
    <source>
        <strain evidence="2 3">SA5d-4</strain>
    </source>
</reference>
<dbReference type="SMART" id="SM00530">
    <property type="entry name" value="HTH_XRE"/>
    <property type="match status" value="1"/>
</dbReference>
<dbReference type="AlphaFoldDB" id="A0A263BYS4"/>
<name>A0A263BYS4_9BACI</name>
<feature type="domain" description="HTH cro/C1-type" evidence="1">
    <location>
        <begin position="8"/>
        <end position="64"/>
    </location>
</feature>
<dbReference type="Proteomes" id="UP000217083">
    <property type="component" value="Unassembled WGS sequence"/>
</dbReference>
<evidence type="ECO:0000313" key="2">
    <source>
        <dbReference type="EMBL" id="OZM58316.1"/>
    </source>
</evidence>
<dbReference type="RefSeq" id="WP_094921000.1">
    <property type="nucleotide sequence ID" value="NZ_NPIA01000001.1"/>
</dbReference>
<dbReference type="GO" id="GO:0003677">
    <property type="term" value="F:DNA binding"/>
    <property type="evidence" value="ECO:0007669"/>
    <property type="project" value="InterPro"/>
</dbReference>
<sequence>MMTIAEQITEAREMRQITEKDLADKTGLSLEFILDLEEGIVDPNASVLLVISNALNCKFTLGSVSI</sequence>
<dbReference type="EMBL" id="NPIA01000001">
    <property type="protein sequence ID" value="OZM58316.1"/>
    <property type="molecule type" value="Genomic_DNA"/>
</dbReference>
<dbReference type="PROSITE" id="PS50943">
    <property type="entry name" value="HTH_CROC1"/>
    <property type="match status" value="1"/>
</dbReference>
<dbReference type="SUPFAM" id="SSF47413">
    <property type="entry name" value="lambda repressor-like DNA-binding domains"/>
    <property type="match status" value="1"/>
</dbReference>
<proteinExistence type="predicted"/>
<accession>A0A263BYS4</accession>